<feature type="transmembrane region" description="Helical" evidence="7">
    <location>
        <begin position="85"/>
        <end position="109"/>
    </location>
</feature>
<evidence type="ECO:0000256" key="7">
    <source>
        <dbReference type="SAM" id="Phobius"/>
    </source>
</evidence>
<keyword evidence="5 7" id="KW-0472">Membrane</keyword>
<protein>
    <recommendedName>
        <fullName evidence="6">Transporter</fullName>
    </recommendedName>
</protein>
<dbReference type="PROSITE" id="PS00610">
    <property type="entry name" value="NA_NEUROTRAN_SYMP_1"/>
    <property type="match status" value="1"/>
</dbReference>
<name>A0A495VN08_9BACT</name>
<dbReference type="InterPro" id="IPR000175">
    <property type="entry name" value="Na/ntran_symport"/>
</dbReference>
<dbReference type="GO" id="GO:0016020">
    <property type="term" value="C:membrane"/>
    <property type="evidence" value="ECO:0007669"/>
    <property type="project" value="UniProtKB-SubCell"/>
</dbReference>
<feature type="transmembrane region" description="Helical" evidence="7">
    <location>
        <begin position="251"/>
        <end position="273"/>
    </location>
</feature>
<dbReference type="PANTHER" id="PTHR42948:SF1">
    <property type="entry name" value="TRANSPORTER"/>
    <property type="match status" value="1"/>
</dbReference>
<organism evidence="8 9">
    <name type="scientific">Coprobacter fastidiosus NSB1 = JCM 33896</name>
    <dbReference type="NCBI Taxonomy" id="1349822"/>
    <lineage>
        <taxon>Bacteria</taxon>
        <taxon>Pseudomonadati</taxon>
        <taxon>Bacteroidota</taxon>
        <taxon>Bacteroidia</taxon>
        <taxon>Bacteroidales</taxon>
        <taxon>Barnesiellaceae</taxon>
        <taxon>Coprobacter</taxon>
    </lineage>
</organism>
<dbReference type="AlphaFoldDB" id="A0A495VN08"/>
<dbReference type="PANTHER" id="PTHR42948">
    <property type="entry name" value="TRANSPORTER"/>
    <property type="match status" value="1"/>
</dbReference>
<keyword evidence="4 7" id="KW-1133">Transmembrane helix</keyword>
<dbReference type="EMBL" id="RBXN01000009">
    <property type="protein sequence ID" value="RKT49793.1"/>
    <property type="molecule type" value="Genomic_DNA"/>
</dbReference>
<dbReference type="InterPro" id="IPR037272">
    <property type="entry name" value="SNS_sf"/>
</dbReference>
<dbReference type="CDD" id="cd10336">
    <property type="entry name" value="SLC6sbd_Tyt1-Like"/>
    <property type="match status" value="1"/>
</dbReference>
<evidence type="ECO:0000256" key="4">
    <source>
        <dbReference type="ARBA" id="ARBA00022989"/>
    </source>
</evidence>
<evidence type="ECO:0000256" key="3">
    <source>
        <dbReference type="ARBA" id="ARBA00022692"/>
    </source>
</evidence>
<dbReference type="PROSITE" id="PS50267">
    <property type="entry name" value="NA_NEUROTRAN_SYMP_3"/>
    <property type="match status" value="1"/>
</dbReference>
<feature type="transmembrane region" description="Helical" evidence="7">
    <location>
        <begin position="173"/>
        <end position="194"/>
    </location>
</feature>
<keyword evidence="9" id="KW-1185">Reference proteome</keyword>
<reference evidence="8 9" key="1">
    <citation type="submission" date="2018-10" db="EMBL/GenBank/DDBJ databases">
        <title>Genomic Encyclopedia of Archaeal and Bacterial Type Strains, Phase II (KMG-II): from individual species to whole genera.</title>
        <authorList>
            <person name="Goeker M."/>
        </authorList>
    </citation>
    <scope>NUCLEOTIDE SEQUENCE [LARGE SCALE GENOMIC DNA]</scope>
    <source>
        <strain evidence="8 9">NSB1</strain>
    </source>
</reference>
<dbReference type="RefSeq" id="WP_022600669.1">
    <property type="nucleotide sequence ID" value="NZ_KI440786.1"/>
</dbReference>
<dbReference type="NCBIfam" id="NF037979">
    <property type="entry name" value="Na_transp"/>
    <property type="match status" value="1"/>
</dbReference>
<keyword evidence="2 6" id="KW-0813">Transport</keyword>
<accession>A0A495VN08</accession>
<dbReference type="Proteomes" id="UP000269493">
    <property type="component" value="Unassembled WGS sequence"/>
</dbReference>
<feature type="transmembrane region" description="Helical" evidence="7">
    <location>
        <begin position="7"/>
        <end position="28"/>
    </location>
</feature>
<dbReference type="PRINTS" id="PR00176">
    <property type="entry name" value="NANEUSMPORT"/>
</dbReference>
<dbReference type="OrthoDB" id="9762833at2"/>
<dbReference type="Pfam" id="PF00209">
    <property type="entry name" value="SNF"/>
    <property type="match status" value="2"/>
</dbReference>
<feature type="transmembrane region" description="Helical" evidence="7">
    <location>
        <begin position="342"/>
        <end position="360"/>
    </location>
</feature>
<feature type="transmembrane region" description="Helical" evidence="7">
    <location>
        <begin position="40"/>
        <end position="64"/>
    </location>
</feature>
<comment type="caution">
    <text evidence="8">The sequence shown here is derived from an EMBL/GenBank/DDBJ whole genome shotgun (WGS) entry which is preliminary data.</text>
</comment>
<feature type="transmembrane region" description="Helical" evidence="7">
    <location>
        <begin position="418"/>
        <end position="441"/>
    </location>
</feature>
<evidence type="ECO:0000256" key="5">
    <source>
        <dbReference type="ARBA" id="ARBA00023136"/>
    </source>
</evidence>
<dbReference type="GO" id="GO:0015293">
    <property type="term" value="F:symporter activity"/>
    <property type="evidence" value="ECO:0007669"/>
    <property type="project" value="UniProtKB-KW"/>
</dbReference>
<dbReference type="InterPro" id="IPR047218">
    <property type="entry name" value="YocR/YhdH-like"/>
</dbReference>
<dbReference type="GeneID" id="92929249"/>
<keyword evidence="6" id="KW-0769">Symport</keyword>
<comment type="similarity">
    <text evidence="6">Belongs to the sodium:neurotransmitter symporter (SNF) (TC 2.A.22) family.</text>
</comment>
<feature type="transmembrane region" description="Helical" evidence="7">
    <location>
        <begin position="300"/>
        <end position="330"/>
    </location>
</feature>
<evidence type="ECO:0000256" key="6">
    <source>
        <dbReference type="RuleBase" id="RU003732"/>
    </source>
</evidence>
<sequence>MAKRATFVTKLGVIAATVGSSVGLGNIWRFPYETGQNGGAAFLLVYILCVLFLGLPVMLAEFVVGRSAKANVNRSFLTLAPGTHWNIIGYMGVFAPVFIMGFYSVIAGWTLDYVYQAATFGMSQKSPEYFATAFTEFTASPIRPLFWIFLFLGMNYFIVSRGVSDGIERASNILMPLLFVILIAFCVRSLFLPGAKEGLSFLFHPDFSKIDSGVVLRAMGQAFFSLSLGMGTLITYASYFSDKTSLPKTAVTVASLDTFVAVLAGVIIFPAVFSFGISPSQGPELIFITLPNVFQQIPGAYIWSVLFFVLITVAALTSTISLCEVAIAFLHEEFHFTRRRASQILIFICLVMSTLCSLSFGPLSDFYILGFSIFNFCDFLASNILLPAGGMLISIFVGWKLDRQFIKEELSNHGVSRVWYFGILMFCMRFVAPVAIFLIFLSGLGLF</sequence>
<dbReference type="SUPFAM" id="SSF161070">
    <property type="entry name" value="SNF-like"/>
    <property type="match status" value="1"/>
</dbReference>
<feature type="transmembrane region" description="Helical" evidence="7">
    <location>
        <begin position="214"/>
        <end position="239"/>
    </location>
</feature>
<evidence type="ECO:0000313" key="8">
    <source>
        <dbReference type="EMBL" id="RKT49793.1"/>
    </source>
</evidence>
<evidence type="ECO:0000313" key="9">
    <source>
        <dbReference type="Proteomes" id="UP000269493"/>
    </source>
</evidence>
<gene>
    <name evidence="8" type="ORF">BC742_2380</name>
</gene>
<evidence type="ECO:0000256" key="1">
    <source>
        <dbReference type="ARBA" id="ARBA00004141"/>
    </source>
</evidence>
<keyword evidence="3 6" id="KW-0812">Transmembrane</keyword>
<evidence type="ECO:0000256" key="2">
    <source>
        <dbReference type="ARBA" id="ARBA00022448"/>
    </source>
</evidence>
<comment type="subcellular location">
    <subcellularLocation>
        <location evidence="1">Membrane</location>
        <topology evidence="1">Multi-pass membrane protein</topology>
    </subcellularLocation>
</comment>
<proteinExistence type="inferred from homology"/>
<feature type="transmembrane region" description="Helical" evidence="7">
    <location>
        <begin position="366"/>
        <end position="397"/>
    </location>
</feature>